<dbReference type="NCBIfam" id="TIGR01027">
    <property type="entry name" value="proB"/>
    <property type="match status" value="1"/>
</dbReference>
<keyword evidence="2 8" id="KW-0028">Amino-acid biosynthesis</keyword>
<dbReference type="InterPro" id="IPR015947">
    <property type="entry name" value="PUA-like_sf"/>
</dbReference>
<dbReference type="GO" id="GO:0004349">
    <property type="term" value="F:glutamate 5-kinase activity"/>
    <property type="evidence" value="ECO:0007669"/>
    <property type="project" value="UniProtKB-UniRule"/>
</dbReference>
<accession>A0A177ECK3</accession>
<dbReference type="PANTHER" id="PTHR43654">
    <property type="entry name" value="GLUTAMATE 5-KINASE"/>
    <property type="match status" value="1"/>
</dbReference>
<comment type="catalytic activity">
    <reaction evidence="8">
        <text>L-glutamate + ATP = L-glutamyl 5-phosphate + ADP</text>
        <dbReference type="Rhea" id="RHEA:14877"/>
        <dbReference type="ChEBI" id="CHEBI:29985"/>
        <dbReference type="ChEBI" id="CHEBI:30616"/>
        <dbReference type="ChEBI" id="CHEBI:58274"/>
        <dbReference type="ChEBI" id="CHEBI:456216"/>
        <dbReference type="EC" id="2.7.2.11"/>
    </reaction>
</comment>
<dbReference type="OrthoDB" id="9804434at2"/>
<dbReference type="CDD" id="cd21157">
    <property type="entry name" value="PUA_G5K"/>
    <property type="match status" value="1"/>
</dbReference>
<dbReference type="RefSeq" id="WP_068540401.1">
    <property type="nucleotide sequence ID" value="NZ_LSFI01000001.1"/>
</dbReference>
<dbReference type="HAMAP" id="MF_00456">
    <property type="entry name" value="ProB"/>
    <property type="match status" value="1"/>
</dbReference>
<reference evidence="10 11" key="1">
    <citation type="submission" date="2016-02" db="EMBL/GenBank/DDBJ databases">
        <title>Draft genome sequence of Thermodesulfatator sp. S606.</title>
        <authorList>
            <person name="Lai Q."/>
            <person name="Cao J."/>
            <person name="Dupont S."/>
            <person name="Shao Z."/>
            <person name="Jebbar M."/>
            <person name="Alain K."/>
        </authorList>
    </citation>
    <scope>NUCLEOTIDE SEQUENCE [LARGE SCALE GENOMIC DNA]</scope>
    <source>
        <strain evidence="10 11">S606</strain>
    </source>
</reference>
<feature type="binding site" evidence="8">
    <location>
        <position position="25"/>
    </location>
    <ligand>
        <name>ATP</name>
        <dbReference type="ChEBI" id="CHEBI:30616"/>
    </ligand>
</feature>
<dbReference type="PROSITE" id="PS00902">
    <property type="entry name" value="GLUTAMATE_5_KINASE"/>
    <property type="match status" value="1"/>
</dbReference>
<evidence type="ECO:0000256" key="5">
    <source>
        <dbReference type="ARBA" id="ARBA00022741"/>
    </source>
</evidence>
<evidence type="ECO:0000256" key="3">
    <source>
        <dbReference type="ARBA" id="ARBA00022650"/>
    </source>
</evidence>
<keyword evidence="11" id="KW-1185">Reference proteome</keyword>
<evidence type="ECO:0000259" key="9">
    <source>
        <dbReference type="SMART" id="SM00359"/>
    </source>
</evidence>
<dbReference type="GO" id="GO:0055129">
    <property type="term" value="P:L-proline biosynthetic process"/>
    <property type="evidence" value="ECO:0007669"/>
    <property type="project" value="UniProtKB-UniRule"/>
</dbReference>
<keyword evidence="7 8" id="KW-0067">ATP-binding</keyword>
<feature type="binding site" evidence="8">
    <location>
        <position position="64"/>
    </location>
    <ligand>
        <name>substrate</name>
    </ligand>
</feature>
<dbReference type="UniPathway" id="UPA00098">
    <property type="reaction ID" value="UER00359"/>
</dbReference>
<dbReference type="CDD" id="cd04242">
    <property type="entry name" value="AAK_G5K_ProB"/>
    <property type="match status" value="1"/>
</dbReference>
<feature type="binding site" evidence="8">
    <location>
        <position position="151"/>
    </location>
    <ligand>
        <name>substrate</name>
    </ligand>
</feature>
<dbReference type="EC" id="2.7.2.11" evidence="8"/>
<organism evidence="10 11">
    <name type="scientific">Thermodesulfatator autotrophicus</name>
    <dbReference type="NCBI Taxonomy" id="1795632"/>
    <lineage>
        <taxon>Bacteria</taxon>
        <taxon>Pseudomonadati</taxon>
        <taxon>Thermodesulfobacteriota</taxon>
        <taxon>Thermodesulfobacteria</taxon>
        <taxon>Thermodesulfobacteriales</taxon>
        <taxon>Thermodesulfatatoraceae</taxon>
        <taxon>Thermodesulfatator</taxon>
    </lineage>
</organism>
<keyword evidence="3 8" id="KW-0641">Proline biosynthesis</keyword>
<dbReference type="InterPro" id="IPR005715">
    <property type="entry name" value="Glu_5kinase/COase_Synthase"/>
</dbReference>
<keyword evidence="4 8" id="KW-0808">Transferase</keyword>
<sequence>MAANSTNTLEQKKTYLERVKRMVVKVGSAVITGEDGLSRQVINNLSAEISRFVNQGYEVVLVSSGAIACGRKKLGFPKRSFTLTEKQALAATGQAGLIQSYEEYFNQYGQTVAQILLTRTDLEDRHRYLLARNTILKLLHWRVIPIINENDTVAVEEIQFGDNDLLAAMVTGLIGADILICLSDIDALYDKDPREDPSARPVRIVEKIDPSVEKMAGKKPGRLGRGGMVSKLRAAKMVTSLGVPMVIAPGREPMILEKIFAGEEVGTFFLPAKKISARKFWLAYHPRPEGALILDEGAVKALVEKGKSLLPAGIKEVRGTFVRGACVECLDEKGTRVAIGLTNFSSEEIQKIKGCHSSEICQKLGLGLHDEVIHRDNLVICE</sequence>
<dbReference type="InterPro" id="IPR001057">
    <property type="entry name" value="Glu/AcGlu_kinase"/>
</dbReference>
<dbReference type="InterPro" id="IPR041739">
    <property type="entry name" value="G5K_ProB"/>
</dbReference>
<feature type="binding site" evidence="8">
    <location>
        <position position="163"/>
    </location>
    <ligand>
        <name>substrate</name>
    </ligand>
</feature>
<protein>
    <recommendedName>
        <fullName evidence="8">Glutamate 5-kinase</fullName>
        <ecNumber evidence="8">2.7.2.11</ecNumber>
    </recommendedName>
    <alternativeName>
        <fullName evidence="8">Gamma-glutamyl kinase</fullName>
        <shortName evidence="8">GK</shortName>
    </alternativeName>
</protein>
<dbReference type="PIRSF" id="PIRSF000729">
    <property type="entry name" value="GK"/>
    <property type="match status" value="1"/>
</dbReference>
<dbReference type="SUPFAM" id="SSF88697">
    <property type="entry name" value="PUA domain-like"/>
    <property type="match status" value="1"/>
</dbReference>
<dbReference type="InterPro" id="IPR036974">
    <property type="entry name" value="PUA_sf"/>
</dbReference>
<proteinExistence type="inferred from homology"/>
<comment type="subcellular location">
    <subcellularLocation>
        <location evidence="8">Cytoplasm</location>
    </subcellularLocation>
</comment>
<evidence type="ECO:0000256" key="7">
    <source>
        <dbReference type="ARBA" id="ARBA00022840"/>
    </source>
</evidence>
<dbReference type="PANTHER" id="PTHR43654:SF1">
    <property type="entry name" value="ISOPENTENYL PHOSPHATE KINASE"/>
    <property type="match status" value="1"/>
</dbReference>
<dbReference type="GO" id="GO:0005829">
    <property type="term" value="C:cytosol"/>
    <property type="evidence" value="ECO:0007669"/>
    <property type="project" value="TreeGrafter"/>
</dbReference>
<dbReference type="InterPro" id="IPR001048">
    <property type="entry name" value="Asp/Glu/Uridylate_kinase"/>
</dbReference>
<dbReference type="InterPro" id="IPR002478">
    <property type="entry name" value="PUA"/>
</dbReference>
<dbReference type="Pfam" id="PF00696">
    <property type="entry name" value="AA_kinase"/>
    <property type="match status" value="1"/>
</dbReference>
<dbReference type="FunFam" id="2.30.130.10:FF:000007">
    <property type="entry name" value="Glutamate 5-kinase"/>
    <property type="match status" value="1"/>
</dbReference>
<evidence type="ECO:0000313" key="10">
    <source>
        <dbReference type="EMBL" id="OAG28729.1"/>
    </source>
</evidence>
<dbReference type="GO" id="GO:0005524">
    <property type="term" value="F:ATP binding"/>
    <property type="evidence" value="ECO:0007669"/>
    <property type="project" value="UniProtKB-KW"/>
</dbReference>
<comment type="function">
    <text evidence="8">Catalyzes the transfer of a phosphate group to glutamate to form L-glutamate 5-phosphate.</text>
</comment>
<dbReference type="PRINTS" id="PR00474">
    <property type="entry name" value="GLU5KINASE"/>
</dbReference>
<feature type="domain" description="PUA" evidence="9">
    <location>
        <begin position="290"/>
        <end position="373"/>
    </location>
</feature>
<dbReference type="InterPro" id="IPR036393">
    <property type="entry name" value="AceGlu_kinase-like_sf"/>
</dbReference>
<gene>
    <name evidence="8" type="primary">proB</name>
    <name evidence="10" type="ORF">TH606_00245</name>
</gene>
<dbReference type="GO" id="GO:0003723">
    <property type="term" value="F:RNA binding"/>
    <property type="evidence" value="ECO:0007669"/>
    <property type="project" value="InterPro"/>
</dbReference>
<dbReference type="Gene3D" id="2.30.130.10">
    <property type="entry name" value="PUA domain"/>
    <property type="match status" value="1"/>
</dbReference>
<evidence type="ECO:0000256" key="6">
    <source>
        <dbReference type="ARBA" id="ARBA00022777"/>
    </source>
</evidence>
<dbReference type="Proteomes" id="UP000076964">
    <property type="component" value="Unassembled WGS sequence"/>
</dbReference>
<evidence type="ECO:0000256" key="8">
    <source>
        <dbReference type="HAMAP-Rule" id="MF_00456"/>
    </source>
</evidence>
<dbReference type="PROSITE" id="PS50890">
    <property type="entry name" value="PUA"/>
    <property type="match status" value="1"/>
</dbReference>
<dbReference type="AlphaFoldDB" id="A0A177ECK3"/>
<keyword evidence="6 8" id="KW-0418">Kinase</keyword>
<dbReference type="EMBL" id="LSFI01000001">
    <property type="protein sequence ID" value="OAG28729.1"/>
    <property type="molecule type" value="Genomic_DNA"/>
</dbReference>
<dbReference type="InterPro" id="IPR011529">
    <property type="entry name" value="Glu_5kinase"/>
</dbReference>
<evidence type="ECO:0000256" key="1">
    <source>
        <dbReference type="ARBA" id="ARBA00022490"/>
    </source>
</evidence>
<comment type="similarity">
    <text evidence="8">Belongs to the glutamate 5-kinase family.</text>
</comment>
<evidence type="ECO:0000256" key="4">
    <source>
        <dbReference type="ARBA" id="ARBA00022679"/>
    </source>
</evidence>
<comment type="pathway">
    <text evidence="8">Amino-acid biosynthesis; L-proline biosynthesis; L-glutamate 5-semialdehyde from L-glutamate: step 1/2.</text>
</comment>
<name>A0A177ECK3_9BACT</name>
<evidence type="ECO:0000313" key="11">
    <source>
        <dbReference type="Proteomes" id="UP000076964"/>
    </source>
</evidence>
<dbReference type="FunFam" id="3.40.1160.10:FF:000018">
    <property type="entry name" value="Glutamate 5-kinase"/>
    <property type="match status" value="1"/>
</dbReference>
<keyword evidence="1 8" id="KW-0963">Cytoplasm</keyword>
<dbReference type="InterPro" id="IPR019797">
    <property type="entry name" value="Glutamate_5-kinase_CS"/>
</dbReference>
<dbReference type="STRING" id="1795632.TH606_00245"/>
<comment type="caution">
    <text evidence="10">The sequence shown here is derived from an EMBL/GenBank/DDBJ whole genome shotgun (WGS) entry which is preliminary data.</text>
</comment>
<dbReference type="Pfam" id="PF01472">
    <property type="entry name" value="PUA"/>
    <property type="match status" value="1"/>
</dbReference>
<dbReference type="SUPFAM" id="SSF53633">
    <property type="entry name" value="Carbamate kinase-like"/>
    <property type="match status" value="1"/>
</dbReference>
<keyword evidence="5 8" id="KW-0547">Nucleotide-binding</keyword>
<feature type="binding site" evidence="8">
    <location>
        <begin position="183"/>
        <end position="184"/>
    </location>
    <ligand>
        <name>ATP</name>
        <dbReference type="ChEBI" id="CHEBI:30616"/>
    </ligand>
</feature>
<dbReference type="SMART" id="SM00359">
    <property type="entry name" value="PUA"/>
    <property type="match status" value="1"/>
</dbReference>
<evidence type="ECO:0000256" key="2">
    <source>
        <dbReference type="ARBA" id="ARBA00022605"/>
    </source>
</evidence>
<dbReference type="Gene3D" id="3.40.1160.10">
    <property type="entry name" value="Acetylglutamate kinase-like"/>
    <property type="match status" value="1"/>
</dbReference>
<comment type="caution">
    <text evidence="8">Lacks conserved residue(s) required for the propagation of feature annotation.</text>
</comment>